<protein>
    <recommendedName>
        <fullName evidence="10">Phosphate transport system permease protein</fullName>
    </recommendedName>
</protein>
<evidence type="ECO:0000256" key="10">
    <source>
        <dbReference type="RuleBase" id="RU363054"/>
    </source>
</evidence>
<dbReference type="PANTHER" id="PTHR30425:SF1">
    <property type="entry name" value="PHOSPHATE TRANSPORT SYSTEM PERMEASE PROTEIN PSTC"/>
    <property type="match status" value="1"/>
</dbReference>
<dbReference type="KEGG" id="fms:M1R53_00160"/>
<evidence type="ECO:0000256" key="1">
    <source>
        <dbReference type="ARBA" id="ARBA00004651"/>
    </source>
</evidence>
<evidence type="ECO:0000256" key="6">
    <source>
        <dbReference type="ARBA" id="ARBA00022692"/>
    </source>
</evidence>
<feature type="transmembrane region" description="Helical" evidence="9">
    <location>
        <begin position="109"/>
        <end position="132"/>
    </location>
</feature>
<comment type="similarity">
    <text evidence="2 10">Belongs to the binding-protein-dependent transport system permease family. CysTW subfamily.</text>
</comment>
<evidence type="ECO:0000259" key="11">
    <source>
        <dbReference type="PROSITE" id="PS50928"/>
    </source>
</evidence>
<dbReference type="GO" id="GO:0006817">
    <property type="term" value="P:phosphate ion transport"/>
    <property type="evidence" value="ECO:0007669"/>
    <property type="project" value="UniProtKB-KW"/>
</dbReference>
<dbReference type="InterPro" id="IPR035906">
    <property type="entry name" value="MetI-like_sf"/>
</dbReference>
<sequence>MNKNFKETFMKYFFFIISLISVFALFLICYFIFSRGIPFVKEYGLKAFLFGKTWAPRNVPASYGIVSMVVGSVYTTLGAIIIGLPIGLLTAIYMAFYANKKVYKILEPAVQLMAGIPSIVYGFFALVVMVPLIRSAFGGDGMNIITASLLLGIMILPTIISICDSSLRAVPKAFYQGSVALGASKEISIFRVVVPAAKSGIISSFILGIGRAIGETMAVYLVAGNQPRIPASLTQGVRTLTTNIVIEMAYATPKHLQALIATAMVLFIFILIINTIFYFIKGSEKNYE</sequence>
<keyword evidence="5 10" id="KW-0592">Phosphate transport</keyword>
<keyword evidence="4 10" id="KW-1003">Cell membrane</keyword>
<proteinExistence type="inferred from homology"/>
<evidence type="ECO:0000256" key="8">
    <source>
        <dbReference type="ARBA" id="ARBA00023136"/>
    </source>
</evidence>
<organism evidence="12 13">
    <name type="scientific">Fenollaria massiliensis</name>
    <dbReference type="NCBI Taxonomy" id="938288"/>
    <lineage>
        <taxon>Bacteria</taxon>
        <taxon>Bacillati</taxon>
        <taxon>Bacillota</taxon>
        <taxon>Clostridia</taxon>
        <taxon>Eubacteriales</taxon>
        <taxon>Fenollaria</taxon>
    </lineage>
</organism>
<feature type="transmembrane region" description="Helical" evidence="9">
    <location>
        <begin position="73"/>
        <end position="97"/>
    </location>
</feature>
<keyword evidence="8 9" id="KW-0472">Membrane</keyword>
<feature type="transmembrane region" description="Helical" evidence="9">
    <location>
        <begin position="258"/>
        <end position="280"/>
    </location>
</feature>
<keyword evidence="3 9" id="KW-0813">Transport</keyword>
<dbReference type="SUPFAM" id="SSF161098">
    <property type="entry name" value="MetI-like"/>
    <property type="match status" value="1"/>
</dbReference>
<dbReference type="AlphaFoldDB" id="A0A9E7DJ48"/>
<comment type="function">
    <text evidence="10">Part of the binding-protein-dependent transport system for phosphate; probably responsible for the translocation of the substrate across the membrane.</text>
</comment>
<dbReference type="InterPro" id="IPR051124">
    <property type="entry name" value="Phosphate_Transport_Permease"/>
</dbReference>
<comment type="caution">
    <text evidence="10">Lacks conserved residue(s) required for the propagation of feature annotation.</text>
</comment>
<dbReference type="Pfam" id="PF00528">
    <property type="entry name" value="BPD_transp_1"/>
    <property type="match status" value="1"/>
</dbReference>
<feature type="transmembrane region" description="Helical" evidence="9">
    <location>
        <begin position="144"/>
        <end position="163"/>
    </location>
</feature>
<dbReference type="GO" id="GO:0005315">
    <property type="term" value="F:phosphate transmembrane transporter activity"/>
    <property type="evidence" value="ECO:0007669"/>
    <property type="project" value="InterPro"/>
</dbReference>
<feature type="transmembrane region" description="Helical" evidence="9">
    <location>
        <begin position="12"/>
        <end position="33"/>
    </location>
</feature>
<evidence type="ECO:0000313" key="13">
    <source>
        <dbReference type="Proteomes" id="UP000831151"/>
    </source>
</evidence>
<evidence type="ECO:0000313" key="12">
    <source>
        <dbReference type="EMBL" id="UQK59118.1"/>
    </source>
</evidence>
<dbReference type="PANTHER" id="PTHR30425">
    <property type="entry name" value="PHOSPHATE TRANSPORT SYSTEM PERMEASE PROTEIN PST"/>
    <property type="match status" value="1"/>
</dbReference>
<reference evidence="12" key="1">
    <citation type="submission" date="2022-04" db="EMBL/GenBank/DDBJ databases">
        <title>Complete genome sequences of Ezakiella coagulans and Fenollaria massiliensis.</title>
        <authorList>
            <person name="France M.T."/>
            <person name="Clifford J."/>
            <person name="Narina S."/>
            <person name="Rutt L."/>
            <person name="Ravel J."/>
        </authorList>
    </citation>
    <scope>NUCLEOTIDE SEQUENCE</scope>
    <source>
        <strain evidence="12">C0061C2</strain>
    </source>
</reference>
<dbReference type="Proteomes" id="UP000831151">
    <property type="component" value="Chromosome"/>
</dbReference>
<dbReference type="Gene3D" id="1.10.3720.10">
    <property type="entry name" value="MetI-like"/>
    <property type="match status" value="1"/>
</dbReference>
<accession>A0A9E7DJ48</accession>
<keyword evidence="7 9" id="KW-1133">Transmembrane helix</keyword>
<keyword evidence="6 9" id="KW-0812">Transmembrane</keyword>
<dbReference type="PROSITE" id="PS50928">
    <property type="entry name" value="ABC_TM1"/>
    <property type="match status" value="1"/>
</dbReference>
<dbReference type="EMBL" id="CP096649">
    <property type="protein sequence ID" value="UQK59118.1"/>
    <property type="molecule type" value="Genomic_DNA"/>
</dbReference>
<dbReference type="NCBIfam" id="TIGR02138">
    <property type="entry name" value="phosphate_pstC"/>
    <property type="match status" value="1"/>
</dbReference>
<dbReference type="CDD" id="cd06261">
    <property type="entry name" value="TM_PBP2"/>
    <property type="match status" value="1"/>
</dbReference>
<dbReference type="InterPro" id="IPR000515">
    <property type="entry name" value="MetI-like"/>
</dbReference>
<evidence type="ECO:0000256" key="9">
    <source>
        <dbReference type="RuleBase" id="RU363032"/>
    </source>
</evidence>
<evidence type="ECO:0000256" key="5">
    <source>
        <dbReference type="ARBA" id="ARBA00022592"/>
    </source>
</evidence>
<evidence type="ECO:0000256" key="3">
    <source>
        <dbReference type="ARBA" id="ARBA00022448"/>
    </source>
</evidence>
<feature type="domain" description="ABC transmembrane type-1" evidence="11">
    <location>
        <begin position="69"/>
        <end position="277"/>
    </location>
</feature>
<comment type="subcellular location">
    <subcellularLocation>
        <location evidence="1 9">Cell membrane</location>
        <topology evidence="1 9">Multi-pass membrane protein</topology>
    </subcellularLocation>
</comment>
<dbReference type="GO" id="GO:0005886">
    <property type="term" value="C:plasma membrane"/>
    <property type="evidence" value="ECO:0007669"/>
    <property type="project" value="UniProtKB-SubCell"/>
</dbReference>
<dbReference type="InterPro" id="IPR011864">
    <property type="entry name" value="Phosphate_PstC"/>
</dbReference>
<keyword evidence="13" id="KW-1185">Reference proteome</keyword>
<name>A0A9E7DJ48_9FIRM</name>
<gene>
    <name evidence="12" type="primary">pstC</name>
    <name evidence="12" type="ORF">M1R53_00160</name>
</gene>
<evidence type="ECO:0000256" key="4">
    <source>
        <dbReference type="ARBA" id="ARBA00022475"/>
    </source>
</evidence>
<evidence type="ECO:0000256" key="2">
    <source>
        <dbReference type="ARBA" id="ARBA00007069"/>
    </source>
</evidence>
<evidence type="ECO:0000256" key="7">
    <source>
        <dbReference type="ARBA" id="ARBA00022989"/>
    </source>
</evidence>
<dbReference type="RefSeq" id="WP_070600200.1">
    <property type="nucleotide sequence ID" value="NZ_CP096649.1"/>
</dbReference>